<evidence type="ECO:0000256" key="2">
    <source>
        <dbReference type="SAM" id="SignalP"/>
    </source>
</evidence>
<feature type="chain" id="PRO_5021275956" evidence="2">
    <location>
        <begin position="17"/>
        <end position="61"/>
    </location>
</feature>
<organism evidence="3 4">
    <name type="scientific">Araneus ventricosus</name>
    <name type="common">Orbweaver spider</name>
    <name type="synonym">Epeira ventricosa</name>
    <dbReference type="NCBI Taxonomy" id="182803"/>
    <lineage>
        <taxon>Eukaryota</taxon>
        <taxon>Metazoa</taxon>
        <taxon>Ecdysozoa</taxon>
        <taxon>Arthropoda</taxon>
        <taxon>Chelicerata</taxon>
        <taxon>Arachnida</taxon>
        <taxon>Araneae</taxon>
        <taxon>Araneomorphae</taxon>
        <taxon>Entelegynae</taxon>
        <taxon>Araneoidea</taxon>
        <taxon>Araneidae</taxon>
        <taxon>Araneus</taxon>
    </lineage>
</organism>
<feature type="region of interest" description="Disordered" evidence="1">
    <location>
        <begin position="38"/>
        <end position="61"/>
    </location>
</feature>
<dbReference type="EMBL" id="BGPR01036337">
    <property type="protein sequence ID" value="GBO11514.1"/>
    <property type="molecule type" value="Genomic_DNA"/>
</dbReference>
<accession>A0A4Y2UHB3</accession>
<proteinExistence type="predicted"/>
<dbReference type="Proteomes" id="UP000499080">
    <property type="component" value="Unassembled WGS sequence"/>
</dbReference>
<keyword evidence="4" id="KW-1185">Reference proteome</keyword>
<keyword evidence="2" id="KW-0732">Signal</keyword>
<comment type="caution">
    <text evidence="3">The sequence shown here is derived from an EMBL/GenBank/DDBJ whole genome shotgun (WGS) entry which is preliminary data.</text>
</comment>
<feature type="compositionally biased region" description="Acidic residues" evidence="1">
    <location>
        <begin position="51"/>
        <end position="61"/>
    </location>
</feature>
<evidence type="ECO:0000313" key="3">
    <source>
        <dbReference type="EMBL" id="GBO11514.1"/>
    </source>
</evidence>
<evidence type="ECO:0000313" key="4">
    <source>
        <dbReference type="Proteomes" id="UP000499080"/>
    </source>
</evidence>
<evidence type="ECO:0000256" key="1">
    <source>
        <dbReference type="SAM" id="MobiDB-lite"/>
    </source>
</evidence>
<name>A0A4Y2UHB3_ARAVE</name>
<protein>
    <submittedName>
        <fullName evidence="3">Uncharacterized protein</fullName>
    </submittedName>
</protein>
<gene>
    <name evidence="3" type="ORF">AVEN_271347_1</name>
</gene>
<sequence>LSLLFFLFVTLVLIDAMPGGGESGAKYECGAVARTEKGTEARAEAGTEAGAGDDDCVDGSA</sequence>
<feature type="signal peptide" evidence="2">
    <location>
        <begin position="1"/>
        <end position="16"/>
    </location>
</feature>
<feature type="non-terminal residue" evidence="3">
    <location>
        <position position="1"/>
    </location>
</feature>
<reference evidence="3 4" key="1">
    <citation type="journal article" date="2019" name="Sci. Rep.">
        <title>Orb-weaving spider Araneus ventricosus genome elucidates the spidroin gene catalogue.</title>
        <authorList>
            <person name="Kono N."/>
            <person name="Nakamura H."/>
            <person name="Ohtoshi R."/>
            <person name="Moran D.A.P."/>
            <person name="Shinohara A."/>
            <person name="Yoshida Y."/>
            <person name="Fujiwara M."/>
            <person name="Mori M."/>
            <person name="Tomita M."/>
            <person name="Arakawa K."/>
        </authorList>
    </citation>
    <scope>NUCLEOTIDE SEQUENCE [LARGE SCALE GENOMIC DNA]</scope>
</reference>
<dbReference type="AlphaFoldDB" id="A0A4Y2UHB3"/>